<dbReference type="Proteomes" id="UP000266975">
    <property type="component" value="Unassembled WGS sequence"/>
</dbReference>
<name>A0A3M8K5R9_9CORY</name>
<keyword evidence="1" id="KW-0812">Transmembrane</keyword>
<feature type="transmembrane region" description="Helical" evidence="1">
    <location>
        <begin position="356"/>
        <end position="379"/>
    </location>
</feature>
<dbReference type="EMBL" id="PTJO01000005">
    <property type="protein sequence ID" value="RNE48551.1"/>
    <property type="molecule type" value="Genomic_DNA"/>
</dbReference>
<organism evidence="2 3">
    <name type="scientific">Corynebacterium alimapuense</name>
    <dbReference type="NCBI Taxonomy" id="1576874"/>
    <lineage>
        <taxon>Bacteria</taxon>
        <taxon>Bacillati</taxon>
        <taxon>Actinomycetota</taxon>
        <taxon>Actinomycetes</taxon>
        <taxon>Mycobacteriales</taxon>
        <taxon>Corynebacteriaceae</taxon>
        <taxon>Corynebacterium</taxon>
    </lineage>
</organism>
<gene>
    <name evidence="2" type="ORF">C5L39_08665</name>
</gene>
<dbReference type="PANTHER" id="PTHR23526">
    <property type="entry name" value="INTEGRAL MEMBRANE TRANSPORT PROTEIN-RELATED"/>
    <property type="match status" value="1"/>
</dbReference>
<evidence type="ECO:0000313" key="3">
    <source>
        <dbReference type="Proteomes" id="UP000266975"/>
    </source>
</evidence>
<feature type="transmembrane region" description="Helical" evidence="1">
    <location>
        <begin position="150"/>
        <end position="168"/>
    </location>
</feature>
<reference evidence="2 3" key="1">
    <citation type="submission" date="2018-02" db="EMBL/GenBank/DDBJ databases">
        <title>Corynebacterium alimpuense sp. nov., a marine obligate actinomycete isolated from sediments of Valparaiso bay, Chile.</title>
        <authorList>
            <person name="Claverias F."/>
            <person name="Gonzales-Siles L."/>
            <person name="Salva-Serra F."/>
            <person name="Inganaes E."/>
            <person name="Molin K."/>
            <person name="Cumsille A."/>
            <person name="Undabarrena A."/>
            <person name="Couve E."/>
            <person name="Moore E.R.B."/>
            <person name="Gomila M."/>
            <person name="Camara B."/>
        </authorList>
    </citation>
    <scope>NUCLEOTIDE SEQUENCE [LARGE SCALE GENOMIC DNA]</scope>
    <source>
        <strain evidence="2 3">CCUG 69366</strain>
    </source>
</reference>
<dbReference type="OrthoDB" id="1117124at2"/>
<comment type="caution">
    <text evidence="2">The sequence shown here is derived from an EMBL/GenBank/DDBJ whole genome shotgun (WGS) entry which is preliminary data.</text>
</comment>
<sequence>MSSATKPFEEHNARRFIWANGLQGVGDQIVAAKTVLPWLLQAAGTPGFFIALLVPIRESGSMLPQAALTPWITTQPSRKTIWVAGSIGQAITAALIAVSALLFDAAVLGVAVVLLLALLAFSRSLCSIASKDVQGRTISKGRRGLITGRATAVGGAVALFVGLFLEWVGSDIPVWILACLIFLAAAAWAVAAIVFSTIKEPESQVKTQGVRRGWWSDTWGLFAQDRDFRTFVIVRSLLLVTALSTSFIVILSHEIDSGITGLGAFLIASGLAAVLGGRISGIWSDSSSRTVMSLGALVGSLTVLALVAAADWLSPEINAWVFPLGFFLVNLAHTAVRVARKTYLVDMAEGDNRTRYVGAANTIIGIVLLALGVVSGAVAQLSSSAALIFLSVVGLIGVAAATRLREVSASPA</sequence>
<dbReference type="PANTHER" id="PTHR23526:SF1">
    <property type="entry name" value="MAJOR FACILITATOR SUPERFAMILY MFS_1"/>
    <property type="match status" value="1"/>
</dbReference>
<dbReference type="AlphaFoldDB" id="A0A3M8K5R9"/>
<feature type="transmembrane region" description="Helical" evidence="1">
    <location>
        <begin position="108"/>
        <end position="129"/>
    </location>
</feature>
<feature type="transmembrane region" description="Helical" evidence="1">
    <location>
        <begin position="232"/>
        <end position="252"/>
    </location>
</feature>
<dbReference type="Gene3D" id="1.20.1250.20">
    <property type="entry name" value="MFS general substrate transporter like domains"/>
    <property type="match status" value="1"/>
</dbReference>
<dbReference type="Pfam" id="PF20342">
    <property type="entry name" value="DUF6637"/>
    <property type="match status" value="1"/>
</dbReference>
<feature type="transmembrane region" description="Helical" evidence="1">
    <location>
        <begin position="319"/>
        <end position="336"/>
    </location>
</feature>
<dbReference type="SUPFAM" id="SSF103473">
    <property type="entry name" value="MFS general substrate transporter"/>
    <property type="match status" value="1"/>
</dbReference>
<dbReference type="InterPro" id="IPR052528">
    <property type="entry name" value="Sugar_transport-like"/>
</dbReference>
<evidence type="ECO:0000256" key="1">
    <source>
        <dbReference type="SAM" id="Phobius"/>
    </source>
</evidence>
<keyword evidence="1" id="KW-0472">Membrane</keyword>
<dbReference type="RefSeq" id="WP_123048482.1">
    <property type="nucleotide sequence ID" value="NZ_PTJO01000005.1"/>
</dbReference>
<proteinExistence type="predicted"/>
<protein>
    <submittedName>
        <fullName evidence="2">MFS transporter</fullName>
    </submittedName>
</protein>
<feature type="transmembrane region" description="Helical" evidence="1">
    <location>
        <begin position="81"/>
        <end position="102"/>
    </location>
</feature>
<feature type="transmembrane region" description="Helical" evidence="1">
    <location>
        <begin position="385"/>
        <end position="404"/>
    </location>
</feature>
<feature type="transmembrane region" description="Helical" evidence="1">
    <location>
        <begin position="174"/>
        <end position="198"/>
    </location>
</feature>
<keyword evidence="3" id="KW-1185">Reference proteome</keyword>
<dbReference type="InterPro" id="IPR046577">
    <property type="entry name" value="DUF6637"/>
</dbReference>
<feature type="transmembrane region" description="Helical" evidence="1">
    <location>
        <begin position="35"/>
        <end position="54"/>
    </location>
</feature>
<feature type="transmembrane region" description="Helical" evidence="1">
    <location>
        <begin position="291"/>
        <end position="313"/>
    </location>
</feature>
<keyword evidence="1" id="KW-1133">Transmembrane helix</keyword>
<accession>A0A3M8K5R9</accession>
<feature type="transmembrane region" description="Helical" evidence="1">
    <location>
        <begin position="258"/>
        <end position="279"/>
    </location>
</feature>
<dbReference type="InterPro" id="IPR036259">
    <property type="entry name" value="MFS_trans_sf"/>
</dbReference>
<evidence type="ECO:0000313" key="2">
    <source>
        <dbReference type="EMBL" id="RNE48551.1"/>
    </source>
</evidence>